<dbReference type="Proteomes" id="UP000824469">
    <property type="component" value="Unassembled WGS sequence"/>
</dbReference>
<name>A0AA38LKQ9_TAXCH</name>
<dbReference type="InterPro" id="IPR011989">
    <property type="entry name" value="ARM-like"/>
</dbReference>
<evidence type="ECO:0000256" key="2">
    <source>
        <dbReference type="SAM" id="Coils"/>
    </source>
</evidence>
<feature type="coiled-coil region" evidence="2">
    <location>
        <begin position="650"/>
        <end position="677"/>
    </location>
</feature>
<keyword evidence="2" id="KW-0175">Coiled coil</keyword>
<dbReference type="SUPFAM" id="SSF48371">
    <property type="entry name" value="ARM repeat"/>
    <property type="match status" value="1"/>
</dbReference>
<reference evidence="5 6" key="1">
    <citation type="journal article" date="2021" name="Nat. Plants">
        <title>The Taxus genome provides insights into paclitaxel biosynthesis.</title>
        <authorList>
            <person name="Xiong X."/>
            <person name="Gou J."/>
            <person name="Liao Q."/>
            <person name="Li Y."/>
            <person name="Zhou Q."/>
            <person name="Bi G."/>
            <person name="Li C."/>
            <person name="Du R."/>
            <person name="Wang X."/>
            <person name="Sun T."/>
            <person name="Guo L."/>
            <person name="Liang H."/>
            <person name="Lu P."/>
            <person name="Wu Y."/>
            <person name="Zhang Z."/>
            <person name="Ro D.K."/>
            <person name="Shang Y."/>
            <person name="Huang S."/>
            <person name="Yan J."/>
        </authorList>
    </citation>
    <scope>NUCLEOTIDE SEQUENCE [LARGE SCALE GENOMIC DNA]</scope>
    <source>
        <strain evidence="5">Ta-2019</strain>
    </source>
</reference>
<dbReference type="Pfam" id="PF23221">
    <property type="entry name" value="HEAT_MROH2B_1st"/>
    <property type="match status" value="1"/>
</dbReference>
<gene>
    <name evidence="5" type="ORF">KI387_006238</name>
</gene>
<accession>A0AA38LKQ9</accession>
<dbReference type="InterPro" id="IPR045206">
    <property type="entry name" value="Maestro_heat-like_prot"/>
</dbReference>
<dbReference type="Gene3D" id="1.25.10.10">
    <property type="entry name" value="Leucine-rich Repeat Variant"/>
    <property type="match status" value="1"/>
</dbReference>
<evidence type="ECO:0000259" key="3">
    <source>
        <dbReference type="Pfam" id="PF23210"/>
    </source>
</evidence>
<feature type="coiled-coil region" evidence="2">
    <location>
        <begin position="421"/>
        <end position="448"/>
    </location>
</feature>
<evidence type="ECO:0000313" key="5">
    <source>
        <dbReference type="EMBL" id="KAH9326060.1"/>
    </source>
</evidence>
<feature type="domain" description="MROH2B-like N-terminal HEAT-repeats" evidence="4">
    <location>
        <begin position="45"/>
        <end position="233"/>
    </location>
</feature>
<keyword evidence="6" id="KW-1185">Reference proteome</keyword>
<evidence type="ECO:0000259" key="4">
    <source>
        <dbReference type="Pfam" id="PF23221"/>
    </source>
</evidence>
<dbReference type="EMBL" id="JAHRHJ020000002">
    <property type="protein sequence ID" value="KAH9326060.1"/>
    <property type="molecule type" value="Genomic_DNA"/>
</dbReference>
<dbReference type="AlphaFoldDB" id="A0AA38LKQ9"/>
<comment type="caution">
    <text evidence="5">The sequence shown here is derived from an EMBL/GenBank/DDBJ whole genome shotgun (WGS) entry which is preliminary data.</text>
</comment>
<protein>
    <recommendedName>
        <fullName evidence="7">HEAT repeat-containing protein</fullName>
    </recommendedName>
</protein>
<keyword evidence="1" id="KW-0677">Repeat</keyword>
<dbReference type="GO" id="GO:0005737">
    <property type="term" value="C:cytoplasm"/>
    <property type="evidence" value="ECO:0007669"/>
    <property type="project" value="TreeGrafter"/>
</dbReference>
<dbReference type="InterPro" id="IPR016024">
    <property type="entry name" value="ARM-type_fold"/>
</dbReference>
<proteinExistence type="predicted"/>
<organism evidence="5 6">
    <name type="scientific">Taxus chinensis</name>
    <name type="common">Chinese yew</name>
    <name type="synonym">Taxus wallichiana var. chinensis</name>
    <dbReference type="NCBI Taxonomy" id="29808"/>
    <lineage>
        <taxon>Eukaryota</taxon>
        <taxon>Viridiplantae</taxon>
        <taxon>Streptophyta</taxon>
        <taxon>Embryophyta</taxon>
        <taxon>Tracheophyta</taxon>
        <taxon>Spermatophyta</taxon>
        <taxon>Pinopsida</taxon>
        <taxon>Pinidae</taxon>
        <taxon>Conifers II</taxon>
        <taxon>Cupressales</taxon>
        <taxon>Taxaceae</taxon>
        <taxon>Taxus</taxon>
    </lineage>
</organism>
<evidence type="ECO:0000256" key="1">
    <source>
        <dbReference type="ARBA" id="ARBA00022737"/>
    </source>
</evidence>
<dbReference type="PANTHER" id="PTHR23120:SF0">
    <property type="entry name" value="MAESTRO HEAT-LIKE REPEAT FAMILY MEMBER 1"/>
    <property type="match status" value="1"/>
</dbReference>
<evidence type="ECO:0000313" key="6">
    <source>
        <dbReference type="Proteomes" id="UP000824469"/>
    </source>
</evidence>
<feature type="domain" description="MROH2B-like HEAT-repeats" evidence="3">
    <location>
        <begin position="238"/>
        <end position="545"/>
    </location>
</feature>
<evidence type="ECO:0008006" key="7">
    <source>
        <dbReference type="Google" id="ProtNLM"/>
    </source>
</evidence>
<dbReference type="PANTHER" id="PTHR23120">
    <property type="entry name" value="MAESTRO-RELATED HEAT DOMAIN-CONTAINING"/>
    <property type="match status" value="1"/>
</dbReference>
<dbReference type="OMA" id="INIHHNT"/>
<dbReference type="InterPro" id="IPR056282">
    <property type="entry name" value="MROH2B-like_N_HEAT"/>
</dbReference>
<dbReference type="InterPro" id="IPR055408">
    <property type="entry name" value="HEAT_MROH2B-like"/>
</dbReference>
<sequence length="738" mass="82124">MRSAMVRKAAMDALQENAPFNSIAILDCCTAVFRGGRKRFGQGGSHIASIFQIMAFTVRVMNEREIDVALLTKLAKVATSEMTISKDLDTDWQRAASSLLVAIGTRLPDLMMVEVFLHLAGSAVAISAMVQTLAEFASAEASKFTPRLKDVLSRVLPVLGNIKDAQRPIFANAIKCWCQAVWQYRAEFPLAPEFDHDVLAFLHSAFDLLLRVWATSRELKVRLSAIDALGKMVGLINRAQLKAALPRLLPAVLGLYKRVENAYVVTCSLHSLLDASLMSDTGPPLLDFEDLIIVVNTLLPLTSTHNSYANRSELGWALKNYNEMLRCFLTIGSLYYDNLFSFLMSKINSKEDFLKLGALCVLKHLLPRLSEAWYERRLVLIEAVKSLLNEQDLSVRKSLAELIAVMASHCYVEGACGELFVEFLVQQCAIAEEEVTQYQNQQEAFEMAMGLRTFHATKTELKMGAVSPAELRTVSEKGLLLLTITIPEMEIILWPFLLKMIIPSKYTAAVATICRCISELARHRIAHGNPLLTELKSHTDLPTAECWSLCLLEEISRLLGSVFALQKPPCSTHCQFMPASFHEQDTSQGLPDVQEVDIEVISPEIEVLERILAESNDIENNVNVASDSKLLLGIGKSTLESDMVMAQDSMDILLKRLEKYKSQNSQLKAEKNQLVDYVQHLINSISSTFLVPDAVAAPDEETLNLSKEINTLGHVTKSWLSEILIFGGEMIKDSREAP</sequence>
<dbReference type="Pfam" id="PF23210">
    <property type="entry name" value="HEAT_Maestro_2"/>
    <property type="match status" value="1"/>
</dbReference>